<keyword evidence="2" id="KW-0677">Repeat</keyword>
<proteinExistence type="predicted"/>
<dbReference type="GO" id="GO:0051015">
    <property type="term" value="F:actin filament binding"/>
    <property type="evidence" value="ECO:0007669"/>
    <property type="project" value="TreeGrafter"/>
</dbReference>
<dbReference type="Proteomes" id="UP000188354">
    <property type="component" value="Unassembled WGS sequence"/>
</dbReference>
<dbReference type="Gramene" id="OIV89424">
    <property type="protein sequence ID" value="OIV89424"/>
    <property type="gene ID" value="TanjilG_21899"/>
</dbReference>
<evidence type="ECO:0000313" key="3">
    <source>
        <dbReference type="EMBL" id="OIV89424.1"/>
    </source>
</evidence>
<protein>
    <submittedName>
        <fullName evidence="3">Uncharacterized protein</fullName>
    </submittedName>
</protein>
<dbReference type="EMBL" id="KV862298">
    <property type="protein sequence ID" value="OIV89424.1"/>
    <property type="molecule type" value="Genomic_DNA"/>
</dbReference>
<dbReference type="AlphaFoldDB" id="A0A1J7GH87"/>
<evidence type="ECO:0000256" key="2">
    <source>
        <dbReference type="ARBA" id="ARBA00022737"/>
    </source>
</evidence>
<dbReference type="GO" id="GO:0030864">
    <property type="term" value="C:cortical actin cytoskeleton"/>
    <property type="evidence" value="ECO:0007669"/>
    <property type="project" value="TreeGrafter"/>
</dbReference>
<dbReference type="PANTHER" id="PTHR19856:SF0">
    <property type="entry name" value="WD REPEAT-CONTAINING PROTEIN 1"/>
    <property type="match status" value="1"/>
</dbReference>
<dbReference type="STRING" id="3871.A0A1J7GH87"/>
<accession>A0A1J7GH87</accession>
<keyword evidence="4" id="KW-1185">Reference proteome</keyword>
<dbReference type="GO" id="GO:0030042">
    <property type="term" value="P:actin filament depolymerization"/>
    <property type="evidence" value="ECO:0007669"/>
    <property type="project" value="TreeGrafter"/>
</dbReference>
<sequence>MTYELVEAYACTPTTEHGRGILISGDSSSNSMLYTKSRSVVIMNLQNPLNVSVYGDHPYPVT</sequence>
<evidence type="ECO:0000256" key="1">
    <source>
        <dbReference type="ARBA" id="ARBA00022574"/>
    </source>
</evidence>
<dbReference type="InterPro" id="IPR015943">
    <property type="entry name" value="WD40/YVTN_repeat-like_dom_sf"/>
</dbReference>
<dbReference type="PANTHER" id="PTHR19856">
    <property type="entry name" value="WD-REPEATCONTAINING PROTEIN WDR1"/>
    <property type="match status" value="1"/>
</dbReference>
<name>A0A1J7GH87_LUPAN</name>
<gene>
    <name evidence="3" type="ORF">TanjilG_21899</name>
</gene>
<dbReference type="Gene3D" id="2.130.10.10">
    <property type="entry name" value="YVTN repeat-like/Quinoprotein amine dehydrogenase"/>
    <property type="match status" value="1"/>
</dbReference>
<keyword evidence="1" id="KW-0853">WD repeat</keyword>
<evidence type="ECO:0000313" key="4">
    <source>
        <dbReference type="Proteomes" id="UP000188354"/>
    </source>
</evidence>
<reference evidence="3 4" key="1">
    <citation type="journal article" date="2017" name="Plant Biotechnol. J.">
        <title>A comprehensive draft genome sequence for lupin (Lupinus angustifolius), an emerging health food: insights into plant-microbe interactions and legume evolution.</title>
        <authorList>
            <person name="Hane J.K."/>
            <person name="Ming Y."/>
            <person name="Kamphuis L.G."/>
            <person name="Nelson M.N."/>
            <person name="Garg G."/>
            <person name="Atkins C.A."/>
            <person name="Bayer P.E."/>
            <person name="Bravo A."/>
            <person name="Bringans S."/>
            <person name="Cannon S."/>
            <person name="Edwards D."/>
            <person name="Foley R."/>
            <person name="Gao L.L."/>
            <person name="Harrison M.J."/>
            <person name="Huang W."/>
            <person name="Hurgobin B."/>
            <person name="Li S."/>
            <person name="Liu C.W."/>
            <person name="McGrath A."/>
            <person name="Morahan G."/>
            <person name="Murray J."/>
            <person name="Weller J."/>
            <person name="Jian J."/>
            <person name="Singh K.B."/>
        </authorList>
    </citation>
    <scope>NUCLEOTIDE SEQUENCE [LARGE SCALE GENOMIC DNA]</scope>
    <source>
        <strain evidence="4">cv. Tanjil</strain>
        <tissue evidence="3">Whole plant</tissue>
    </source>
</reference>
<organism evidence="3 4">
    <name type="scientific">Lupinus angustifolius</name>
    <name type="common">Narrow-leaved blue lupine</name>
    <dbReference type="NCBI Taxonomy" id="3871"/>
    <lineage>
        <taxon>Eukaryota</taxon>
        <taxon>Viridiplantae</taxon>
        <taxon>Streptophyta</taxon>
        <taxon>Embryophyta</taxon>
        <taxon>Tracheophyta</taxon>
        <taxon>Spermatophyta</taxon>
        <taxon>Magnoliopsida</taxon>
        <taxon>eudicotyledons</taxon>
        <taxon>Gunneridae</taxon>
        <taxon>Pentapetalae</taxon>
        <taxon>rosids</taxon>
        <taxon>fabids</taxon>
        <taxon>Fabales</taxon>
        <taxon>Fabaceae</taxon>
        <taxon>Papilionoideae</taxon>
        <taxon>50 kb inversion clade</taxon>
        <taxon>genistoids sensu lato</taxon>
        <taxon>core genistoids</taxon>
        <taxon>Genisteae</taxon>
        <taxon>Lupinus</taxon>
    </lineage>
</organism>